<proteinExistence type="predicted"/>
<accession>A0A6A6H3N8</accession>
<evidence type="ECO:0000256" key="2">
    <source>
        <dbReference type="ARBA" id="ARBA00023015"/>
    </source>
</evidence>
<dbReference type="GO" id="GO:0046982">
    <property type="term" value="F:protein heterodimerization activity"/>
    <property type="evidence" value="ECO:0007669"/>
    <property type="project" value="InterPro"/>
</dbReference>
<keyword evidence="4" id="KW-0539">Nucleus</keyword>
<sequence length="253" mass="27670">MSSPTNLHNSLLRPPVLHILRAAGFHSLRPSVLDTLTDIAARYIALLAETTAIHATANNSLDSPTITDVRLALQDCGVLVPSLTPAEEAWKEVLRKPLDSFPERNGVRQKETMRRDAEDTADVQAFLDWVRGPGNAEILRIAGLQLADLPVLDGQPLVKKEDYLTALKKKHSKTGEESRYQGTVLGKIADDKPIKIEGGPAETLQDWGRYVREQSKTKSPDRERASSSPLSTLSGGETPMNMAEANGEDVMEA</sequence>
<evidence type="ECO:0000313" key="7">
    <source>
        <dbReference type="EMBL" id="KAF2232310.1"/>
    </source>
</evidence>
<dbReference type="EMBL" id="ML991817">
    <property type="protein sequence ID" value="KAF2232310.1"/>
    <property type="molecule type" value="Genomic_DNA"/>
</dbReference>
<dbReference type="PANTHER" id="PTHR46338:SF1">
    <property type="entry name" value="TRANSCRIPTION INITIATION FACTOR TFIID SUBUNIT 8"/>
    <property type="match status" value="1"/>
</dbReference>
<comment type="subcellular location">
    <subcellularLocation>
        <location evidence="1">Nucleus</location>
    </subcellularLocation>
</comment>
<keyword evidence="2" id="KW-0805">Transcription regulation</keyword>
<evidence type="ECO:0000256" key="4">
    <source>
        <dbReference type="ARBA" id="ARBA00023242"/>
    </source>
</evidence>
<evidence type="ECO:0000259" key="6">
    <source>
        <dbReference type="SMART" id="SM00576"/>
    </source>
</evidence>
<dbReference type="OrthoDB" id="5402929at2759"/>
<name>A0A6A6H3N8_VIRVR</name>
<dbReference type="InterPro" id="IPR006565">
    <property type="entry name" value="BTP"/>
</dbReference>
<keyword evidence="3" id="KW-0804">Transcription</keyword>
<dbReference type="CDD" id="cd00076">
    <property type="entry name" value="HFD_SF"/>
    <property type="match status" value="1"/>
</dbReference>
<feature type="compositionally biased region" description="Polar residues" evidence="5">
    <location>
        <begin position="226"/>
        <end position="235"/>
    </location>
</feature>
<evidence type="ECO:0000313" key="8">
    <source>
        <dbReference type="Proteomes" id="UP000800092"/>
    </source>
</evidence>
<feature type="domain" description="Bromodomain associated" evidence="6">
    <location>
        <begin position="5"/>
        <end position="82"/>
    </location>
</feature>
<feature type="compositionally biased region" description="Basic and acidic residues" evidence="5">
    <location>
        <begin position="209"/>
        <end position="225"/>
    </location>
</feature>
<dbReference type="Proteomes" id="UP000800092">
    <property type="component" value="Unassembled WGS sequence"/>
</dbReference>
<protein>
    <recommendedName>
        <fullName evidence="6">Bromodomain associated domain-containing protein</fullName>
    </recommendedName>
</protein>
<dbReference type="InterPro" id="IPR009072">
    <property type="entry name" value="Histone-fold"/>
</dbReference>
<reference evidence="7" key="1">
    <citation type="journal article" date="2020" name="Stud. Mycol.">
        <title>101 Dothideomycetes genomes: a test case for predicting lifestyles and emergence of pathogens.</title>
        <authorList>
            <person name="Haridas S."/>
            <person name="Albert R."/>
            <person name="Binder M."/>
            <person name="Bloem J."/>
            <person name="Labutti K."/>
            <person name="Salamov A."/>
            <person name="Andreopoulos B."/>
            <person name="Baker S."/>
            <person name="Barry K."/>
            <person name="Bills G."/>
            <person name="Bluhm B."/>
            <person name="Cannon C."/>
            <person name="Castanera R."/>
            <person name="Culley D."/>
            <person name="Daum C."/>
            <person name="Ezra D."/>
            <person name="Gonzalez J."/>
            <person name="Henrissat B."/>
            <person name="Kuo A."/>
            <person name="Liang C."/>
            <person name="Lipzen A."/>
            <person name="Lutzoni F."/>
            <person name="Magnuson J."/>
            <person name="Mondo S."/>
            <person name="Nolan M."/>
            <person name="Ohm R."/>
            <person name="Pangilinan J."/>
            <person name="Park H.-J."/>
            <person name="Ramirez L."/>
            <person name="Alfaro M."/>
            <person name="Sun H."/>
            <person name="Tritt A."/>
            <person name="Yoshinaga Y."/>
            <person name="Zwiers L.-H."/>
            <person name="Turgeon B."/>
            <person name="Goodwin S."/>
            <person name="Spatafora J."/>
            <person name="Crous P."/>
            <person name="Grigoriev I."/>
        </authorList>
    </citation>
    <scope>NUCLEOTIDE SEQUENCE</scope>
    <source>
        <strain evidence="7">Tuck. ex Michener</strain>
    </source>
</reference>
<evidence type="ECO:0000256" key="3">
    <source>
        <dbReference type="ARBA" id="ARBA00023163"/>
    </source>
</evidence>
<gene>
    <name evidence="7" type="ORF">EV356DRAFT_488877</name>
</gene>
<dbReference type="PANTHER" id="PTHR46338">
    <property type="entry name" value="TRANSCRIPTION INITIATION FACTOR TFIID SUBUNIT 8"/>
    <property type="match status" value="1"/>
</dbReference>
<organism evidence="7 8">
    <name type="scientific">Viridothelium virens</name>
    <name type="common">Speckled blister lichen</name>
    <name type="synonym">Trypethelium virens</name>
    <dbReference type="NCBI Taxonomy" id="1048519"/>
    <lineage>
        <taxon>Eukaryota</taxon>
        <taxon>Fungi</taxon>
        <taxon>Dikarya</taxon>
        <taxon>Ascomycota</taxon>
        <taxon>Pezizomycotina</taxon>
        <taxon>Dothideomycetes</taxon>
        <taxon>Dothideomycetes incertae sedis</taxon>
        <taxon>Trypetheliales</taxon>
        <taxon>Trypetheliaceae</taxon>
        <taxon>Viridothelium</taxon>
    </lineage>
</organism>
<dbReference type="SMART" id="SM00576">
    <property type="entry name" value="BTP"/>
    <property type="match status" value="1"/>
</dbReference>
<dbReference type="AlphaFoldDB" id="A0A6A6H3N8"/>
<keyword evidence="8" id="KW-1185">Reference proteome</keyword>
<evidence type="ECO:0000256" key="1">
    <source>
        <dbReference type="ARBA" id="ARBA00004123"/>
    </source>
</evidence>
<dbReference type="GO" id="GO:0005669">
    <property type="term" value="C:transcription factor TFIID complex"/>
    <property type="evidence" value="ECO:0007669"/>
    <property type="project" value="InterPro"/>
</dbReference>
<dbReference type="InterPro" id="IPR037818">
    <property type="entry name" value="TAF8"/>
</dbReference>
<feature type="region of interest" description="Disordered" evidence="5">
    <location>
        <begin position="195"/>
        <end position="253"/>
    </location>
</feature>
<dbReference type="Gene3D" id="1.10.20.10">
    <property type="entry name" value="Histone, subunit A"/>
    <property type="match status" value="1"/>
</dbReference>
<dbReference type="Pfam" id="PF07524">
    <property type="entry name" value="Bromo_TP"/>
    <property type="match status" value="1"/>
</dbReference>
<evidence type="ECO:0000256" key="5">
    <source>
        <dbReference type="SAM" id="MobiDB-lite"/>
    </source>
</evidence>